<keyword evidence="6" id="KW-0472">Membrane</keyword>
<dbReference type="PANTHER" id="PTHR45672:SF3">
    <property type="entry name" value="THIOREDOXIN DOMAIN-CONTAINING PROTEIN 5"/>
    <property type="match status" value="1"/>
</dbReference>
<reference evidence="9" key="1">
    <citation type="submission" date="2021-01" db="EMBL/GenBank/DDBJ databases">
        <authorList>
            <person name="Corre E."/>
            <person name="Pelletier E."/>
            <person name="Niang G."/>
            <person name="Scheremetjew M."/>
            <person name="Finn R."/>
            <person name="Kale V."/>
            <person name="Holt S."/>
            <person name="Cochrane G."/>
            <person name="Meng A."/>
            <person name="Brown T."/>
            <person name="Cohen L."/>
        </authorList>
    </citation>
    <scope>NUCLEOTIDE SEQUENCE</scope>
    <source>
        <strain evidence="9">CCMP645</strain>
    </source>
</reference>
<feature type="domain" description="Thioredoxin" evidence="8">
    <location>
        <begin position="9"/>
        <end position="125"/>
    </location>
</feature>
<dbReference type="Gene3D" id="3.40.30.10">
    <property type="entry name" value="Glutaredoxin"/>
    <property type="match status" value="1"/>
</dbReference>
<dbReference type="EMBL" id="HBIZ01019874">
    <property type="protein sequence ID" value="CAE0759882.1"/>
    <property type="molecule type" value="Transcribed_RNA"/>
</dbReference>
<keyword evidence="6" id="KW-0812">Transmembrane</keyword>
<dbReference type="PROSITE" id="PS51352">
    <property type="entry name" value="THIOREDOXIN_2"/>
    <property type="match status" value="1"/>
</dbReference>
<dbReference type="GO" id="GO:0003756">
    <property type="term" value="F:protein disulfide isomerase activity"/>
    <property type="evidence" value="ECO:0007669"/>
    <property type="project" value="InterPro"/>
</dbReference>
<accession>A0A7S4EXH6</accession>
<dbReference type="SUPFAM" id="SSF52833">
    <property type="entry name" value="Thioredoxin-like"/>
    <property type="match status" value="1"/>
</dbReference>
<dbReference type="Pfam" id="PF00085">
    <property type="entry name" value="Thioredoxin"/>
    <property type="match status" value="1"/>
</dbReference>
<proteinExistence type="inferred from homology"/>
<dbReference type="InterPro" id="IPR017937">
    <property type="entry name" value="Thioredoxin_CS"/>
</dbReference>
<evidence type="ECO:0000256" key="7">
    <source>
        <dbReference type="SAM" id="SignalP"/>
    </source>
</evidence>
<dbReference type="GO" id="GO:0005783">
    <property type="term" value="C:endoplasmic reticulum"/>
    <property type="evidence" value="ECO:0007669"/>
    <property type="project" value="TreeGrafter"/>
</dbReference>
<dbReference type="InterPro" id="IPR005788">
    <property type="entry name" value="PDI_thioredoxin-like_dom"/>
</dbReference>
<keyword evidence="3" id="KW-0677">Repeat</keyword>
<feature type="chain" id="PRO_5031454943" description="Thioredoxin domain-containing protein" evidence="7">
    <location>
        <begin position="17"/>
        <end position="353"/>
    </location>
</feature>
<dbReference type="NCBIfam" id="TIGR01126">
    <property type="entry name" value="pdi_dom"/>
    <property type="match status" value="1"/>
</dbReference>
<evidence type="ECO:0000256" key="5">
    <source>
        <dbReference type="SAM" id="Coils"/>
    </source>
</evidence>
<evidence type="ECO:0000256" key="2">
    <source>
        <dbReference type="ARBA" id="ARBA00022729"/>
    </source>
</evidence>
<dbReference type="GO" id="GO:0006457">
    <property type="term" value="P:protein folding"/>
    <property type="evidence" value="ECO:0007669"/>
    <property type="project" value="TreeGrafter"/>
</dbReference>
<gene>
    <name evidence="9" type="ORF">PCAR00345_LOCUS12488</name>
</gene>
<keyword evidence="6" id="KW-1133">Transmembrane helix</keyword>
<dbReference type="PROSITE" id="PS00194">
    <property type="entry name" value="THIOREDOXIN_1"/>
    <property type="match status" value="1"/>
</dbReference>
<organism evidence="9">
    <name type="scientific">Chrysotila carterae</name>
    <name type="common">Marine alga</name>
    <name type="synonym">Syracosphaera carterae</name>
    <dbReference type="NCBI Taxonomy" id="13221"/>
    <lineage>
        <taxon>Eukaryota</taxon>
        <taxon>Haptista</taxon>
        <taxon>Haptophyta</taxon>
        <taxon>Prymnesiophyceae</taxon>
        <taxon>Isochrysidales</taxon>
        <taxon>Isochrysidaceae</taxon>
        <taxon>Chrysotila</taxon>
    </lineage>
</organism>
<feature type="transmembrane region" description="Helical" evidence="6">
    <location>
        <begin position="240"/>
        <end position="267"/>
    </location>
</feature>
<dbReference type="CDD" id="cd02998">
    <property type="entry name" value="PDI_a_ERp38"/>
    <property type="match status" value="1"/>
</dbReference>
<dbReference type="PANTHER" id="PTHR45672">
    <property type="entry name" value="PROTEIN DISULFIDE-ISOMERASE C17H9.14C-RELATED"/>
    <property type="match status" value="1"/>
</dbReference>
<evidence type="ECO:0000256" key="1">
    <source>
        <dbReference type="ARBA" id="ARBA00006347"/>
    </source>
</evidence>
<evidence type="ECO:0000313" key="9">
    <source>
        <dbReference type="EMBL" id="CAE0759882.1"/>
    </source>
</evidence>
<dbReference type="InterPro" id="IPR036249">
    <property type="entry name" value="Thioredoxin-like_sf"/>
</dbReference>
<dbReference type="PRINTS" id="PR00421">
    <property type="entry name" value="THIOREDOXIN"/>
</dbReference>
<keyword evidence="2 7" id="KW-0732">Signal</keyword>
<evidence type="ECO:0000256" key="6">
    <source>
        <dbReference type="SAM" id="Phobius"/>
    </source>
</evidence>
<keyword evidence="5" id="KW-0175">Coiled coil</keyword>
<protein>
    <recommendedName>
        <fullName evidence="8">Thioredoxin domain-containing protein</fullName>
    </recommendedName>
</protein>
<dbReference type="AlphaFoldDB" id="A0A7S4EXH6"/>
<sequence>MFRAVALACAVSSAAATLELTPDTFEDQVFKSGKSAFIKFFAPWCGHCKKMKPDWDTLATEYESSDKVLIADVDCTAAGKSLCDKYGVKGFPTIKYFNPPDEEGEDYKGGRSLSDLKKFAAELGPGCSVDTMENCSDEQKAELQTYIDMSAEDRAKMLEDLKTELKTAEEKHDTLLKELQATYKESMDKVEALKESSAPKIKLLKAATPSAKKEAVKVRMQDGVRAAVDSLSVHVSLYMLVWPVLCKVVMFSCLIFLFTFHMCCVYPTHAAYARRMRVPVHPLLVLAHSLLSVRTRCNAALRHCALSASMYGHGVDIPKAFEPRSGSSERVLSSGESLLFSSCPTTLWQDESR</sequence>
<feature type="signal peptide" evidence="7">
    <location>
        <begin position="1"/>
        <end position="16"/>
    </location>
</feature>
<dbReference type="InterPro" id="IPR013766">
    <property type="entry name" value="Thioredoxin_domain"/>
</dbReference>
<evidence type="ECO:0000256" key="4">
    <source>
        <dbReference type="RuleBase" id="RU004208"/>
    </source>
</evidence>
<evidence type="ECO:0000259" key="8">
    <source>
        <dbReference type="PROSITE" id="PS51352"/>
    </source>
</evidence>
<dbReference type="InterPro" id="IPR051063">
    <property type="entry name" value="PDI"/>
</dbReference>
<feature type="coiled-coil region" evidence="5">
    <location>
        <begin position="151"/>
        <end position="196"/>
    </location>
</feature>
<name>A0A7S4EXH6_CHRCT</name>
<comment type="similarity">
    <text evidence="1 4">Belongs to the protein disulfide isomerase family.</text>
</comment>
<evidence type="ECO:0000256" key="3">
    <source>
        <dbReference type="ARBA" id="ARBA00022737"/>
    </source>
</evidence>